<dbReference type="Proteomes" id="UP000546642">
    <property type="component" value="Unassembled WGS sequence"/>
</dbReference>
<dbReference type="InterPro" id="IPR045605">
    <property type="entry name" value="KshA-like_C"/>
</dbReference>
<sequence length="328" mass="36582">MNEEVVLYRTRGGRLRAVQPHCPHLGAHLGHGGTVKGEHLICPFHRFAFATDGTCTATGYGTQPPRISLTALPLHEVNDIVFIGYEQDGSAPAWQIPDLSGPPQRPYCRPVHHTFTLAGHPQEVCENAVDSGHLAALHGFTVLQPPENDLVYHDTWFTYTMRVGRRVPLLGEVHLTPRIHVYGVSGIRADLPLPAGLGRLRMWVLPIATGPWHIEIRLPISAALPALRFLPPALRAPVGERLARLLARLYKPLLKWDIGSDVPIWNHKRYIDPPRLARGDGPIGTYRKWARQFLSAPSGTPNSSQGEERLHRSSRPDQERLLNDQDHP</sequence>
<keyword evidence="8" id="KW-0443">Lipid metabolism</keyword>
<dbReference type="InterPro" id="IPR050584">
    <property type="entry name" value="Cholesterol_7-desaturase"/>
</dbReference>
<evidence type="ECO:0000313" key="13">
    <source>
        <dbReference type="EMBL" id="MBB6174395.1"/>
    </source>
</evidence>
<proteinExistence type="predicted"/>
<dbReference type="GO" id="GO:0016705">
    <property type="term" value="F:oxidoreductase activity, acting on paired donors, with incorporation or reduction of molecular oxygen"/>
    <property type="evidence" value="ECO:0007669"/>
    <property type="project" value="UniProtKB-ARBA"/>
</dbReference>
<accession>A0A7X0D7I5</accession>
<feature type="compositionally biased region" description="Polar residues" evidence="11">
    <location>
        <begin position="295"/>
        <end position="305"/>
    </location>
</feature>
<dbReference type="GO" id="GO:0016042">
    <property type="term" value="P:lipid catabolic process"/>
    <property type="evidence" value="ECO:0007669"/>
    <property type="project" value="UniProtKB-KW"/>
</dbReference>
<comment type="caution">
    <text evidence="13">The sequence shown here is derived from an EMBL/GenBank/DDBJ whole genome shotgun (WGS) entry which is preliminary data.</text>
</comment>
<evidence type="ECO:0000256" key="9">
    <source>
        <dbReference type="ARBA" id="ARBA00030944"/>
    </source>
</evidence>
<evidence type="ECO:0000256" key="7">
    <source>
        <dbReference type="ARBA" id="ARBA00023014"/>
    </source>
</evidence>
<dbReference type="PANTHER" id="PTHR21266:SF60">
    <property type="entry name" value="3-KETOSTEROID-9-ALPHA-MONOOXYGENASE, OXYGENASE COMPONENT"/>
    <property type="match status" value="1"/>
</dbReference>
<dbReference type="PANTHER" id="PTHR21266">
    <property type="entry name" value="IRON-SULFUR DOMAIN CONTAINING PROTEIN"/>
    <property type="match status" value="1"/>
</dbReference>
<dbReference type="Pfam" id="PF00355">
    <property type="entry name" value="Rieske"/>
    <property type="match status" value="1"/>
</dbReference>
<dbReference type="SUPFAM" id="SSF50022">
    <property type="entry name" value="ISP domain"/>
    <property type="match status" value="1"/>
</dbReference>
<dbReference type="PROSITE" id="PS51296">
    <property type="entry name" value="RIESKE"/>
    <property type="match status" value="1"/>
</dbReference>
<feature type="compositionally biased region" description="Basic and acidic residues" evidence="11">
    <location>
        <begin position="306"/>
        <end position="328"/>
    </location>
</feature>
<dbReference type="Gene3D" id="2.102.10.10">
    <property type="entry name" value="Rieske [2Fe-2S] iron-sulphur domain"/>
    <property type="match status" value="1"/>
</dbReference>
<evidence type="ECO:0000256" key="1">
    <source>
        <dbReference type="ARBA" id="ARBA00001962"/>
    </source>
</evidence>
<evidence type="ECO:0000256" key="6">
    <source>
        <dbReference type="ARBA" id="ARBA00023004"/>
    </source>
</evidence>
<comment type="cofactor">
    <cofactor evidence="1">
        <name>Fe cation</name>
        <dbReference type="ChEBI" id="CHEBI:24875"/>
    </cofactor>
</comment>
<keyword evidence="5" id="KW-0560">Oxidoreductase</keyword>
<dbReference type="InterPro" id="IPR017941">
    <property type="entry name" value="Rieske_2Fe-2S"/>
</dbReference>
<comment type="subunit">
    <text evidence="10">Homotrimer. The two-component system 3-ketosteroid-9-alpha-monooxygenase is composed of an oxygenase component KshA and a reductase component KshB.</text>
</comment>
<evidence type="ECO:0000256" key="4">
    <source>
        <dbReference type="ARBA" id="ARBA00022963"/>
    </source>
</evidence>
<dbReference type="Pfam" id="PF19298">
    <property type="entry name" value="KshA_C"/>
    <property type="match status" value="2"/>
</dbReference>
<keyword evidence="2" id="KW-0001">2Fe-2S</keyword>
<keyword evidence="4" id="KW-0442">Lipid degradation</keyword>
<dbReference type="Gene3D" id="3.90.380.10">
    <property type="entry name" value="Naphthalene 1,2-dioxygenase Alpha Subunit, Chain A, domain 1"/>
    <property type="match status" value="1"/>
</dbReference>
<dbReference type="GO" id="GO:0051537">
    <property type="term" value="F:2 iron, 2 sulfur cluster binding"/>
    <property type="evidence" value="ECO:0007669"/>
    <property type="project" value="UniProtKB-KW"/>
</dbReference>
<protein>
    <recommendedName>
        <fullName evidence="9">Rieske-type oxygenase</fullName>
    </recommendedName>
</protein>
<dbReference type="InterPro" id="IPR036922">
    <property type="entry name" value="Rieske_2Fe-2S_sf"/>
</dbReference>
<evidence type="ECO:0000259" key="12">
    <source>
        <dbReference type="PROSITE" id="PS51296"/>
    </source>
</evidence>
<keyword evidence="3" id="KW-0479">Metal-binding</keyword>
<dbReference type="EMBL" id="JACHDS010000001">
    <property type="protein sequence ID" value="MBB6174395.1"/>
    <property type="molecule type" value="Genomic_DNA"/>
</dbReference>
<evidence type="ECO:0000256" key="10">
    <source>
        <dbReference type="ARBA" id="ARBA00046982"/>
    </source>
</evidence>
<feature type="region of interest" description="Disordered" evidence="11">
    <location>
        <begin position="295"/>
        <end position="328"/>
    </location>
</feature>
<organism evidence="13 14">
    <name type="scientific">Nocardiopsis mwathae</name>
    <dbReference type="NCBI Taxonomy" id="1472723"/>
    <lineage>
        <taxon>Bacteria</taxon>
        <taxon>Bacillati</taxon>
        <taxon>Actinomycetota</taxon>
        <taxon>Actinomycetes</taxon>
        <taxon>Streptosporangiales</taxon>
        <taxon>Nocardiopsidaceae</taxon>
        <taxon>Nocardiopsis</taxon>
    </lineage>
</organism>
<dbReference type="AlphaFoldDB" id="A0A7X0D7I5"/>
<keyword evidence="7" id="KW-0411">Iron-sulfur</keyword>
<keyword evidence="8" id="KW-0753">Steroid metabolism</keyword>
<evidence type="ECO:0000313" key="14">
    <source>
        <dbReference type="Proteomes" id="UP000546642"/>
    </source>
</evidence>
<evidence type="ECO:0000256" key="5">
    <source>
        <dbReference type="ARBA" id="ARBA00023002"/>
    </source>
</evidence>
<reference evidence="13 14" key="1">
    <citation type="submission" date="2020-08" db="EMBL/GenBank/DDBJ databases">
        <title>Sequencing the genomes of 1000 actinobacteria strains.</title>
        <authorList>
            <person name="Klenk H.-P."/>
        </authorList>
    </citation>
    <scope>NUCLEOTIDE SEQUENCE [LARGE SCALE GENOMIC DNA]</scope>
    <source>
        <strain evidence="13 14">DSM 46659</strain>
    </source>
</reference>
<gene>
    <name evidence="13" type="ORF">HNR23_004455</name>
</gene>
<evidence type="ECO:0000256" key="8">
    <source>
        <dbReference type="ARBA" id="ARBA00023221"/>
    </source>
</evidence>
<dbReference type="GO" id="GO:0046872">
    <property type="term" value="F:metal ion binding"/>
    <property type="evidence" value="ECO:0007669"/>
    <property type="project" value="UniProtKB-KW"/>
</dbReference>
<evidence type="ECO:0000256" key="3">
    <source>
        <dbReference type="ARBA" id="ARBA00022723"/>
    </source>
</evidence>
<feature type="domain" description="Rieske" evidence="12">
    <location>
        <begin position="1"/>
        <end position="83"/>
    </location>
</feature>
<dbReference type="GO" id="GO:0008203">
    <property type="term" value="P:cholesterol metabolic process"/>
    <property type="evidence" value="ECO:0007669"/>
    <property type="project" value="InterPro"/>
</dbReference>
<evidence type="ECO:0000256" key="11">
    <source>
        <dbReference type="SAM" id="MobiDB-lite"/>
    </source>
</evidence>
<name>A0A7X0D7I5_9ACTN</name>
<keyword evidence="14" id="KW-1185">Reference proteome</keyword>
<evidence type="ECO:0000256" key="2">
    <source>
        <dbReference type="ARBA" id="ARBA00022714"/>
    </source>
</evidence>
<dbReference type="SUPFAM" id="SSF55961">
    <property type="entry name" value="Bet v1-like"/>
    <property type="match status" value="1"/>
</dbReference>
<keyword evidence="6" id="KW-0408">Iron</keyword>
<dbReference type="GO" id="GO:0004497">
    <property type="term" value="F:monooxygenase activity"/>
    <property type="evidence" value="ECO:0007669"/>
    <property type="project" value="UniProtKB-ARBA"/>
</dbReference>